<dbReference type="eggNOG" id="ENOG502ZAH6">
    <property type="taxonomic scope" value="Bacteria"/>
</dbReference>
<dbReference type="Proteomes" id="UP000193710">
    <property type="component" value="Unassembled WGS sequence"/>
</dbReference>
<dbReference type="OrthoDB" id="4507307at2"/>
<keyword evidence="2" id="KW-0808">Transferase</keyword>
<evidence type="ECO:0000313" key="2">
    <source>
        <dbReference type="EMBL" id="CDO90254.1"/>
    </source>
</evidence>
<gene>
    <name evidence="3" type="ORF">AWC29_26570</name>
    <name evidence="2" type="ORF">BN973_04647</name>
</gene>
<dbReference type="InterPro" id="IPR055493">
    <property type="entry name" value="DUF7065"/>
</dbReference>
<dbReference type="Pfam" id="PF23213">
    <property type="entry name" value="DUF7065"/>
    <property type="match status" value="1"/>
</dbReference>
<feature type="domain" description="DUF7065" evidence="1">
    <location>
        <begin position="153"/>
        <end position="191"/>
    </location>
</feature>
<evidence type="ECO:0000259" key="1">
    <source>
        <dbReference type="Pfam" id="PF23213"/>
    </source>
</evidence>
<organism evidence="2">
    <name type="scientific">Mycobacterium triplex</name>
    <dbReference type="NCBI Taxonomy" id="47839"/>
    <lineage>
        <taxon>Bacteria</taxon>
        <taxon>Bacillati</taxon>
        <taxon>Actinomycetota</taxon>
        <taxon>Actinomycetes</taxon>
        <taxon>Mycobacteriales</taxon>
        <taxon>Mycobacteriaceae</taxon>
        <taxon>Mycobacterium</taxon>
        <taxon>Mycobacterium simiae complex</taxon>
    </lineage>
</organism>
<keyword evidence="4" id="KW-1185">Reference proteome</keyword>
<accession>A0A024K389</accession>
<reference evidence="2" key="2">
    <citation type="submission" date="2014-04" db="EMBL/GenBank/DDBJ databases">
        <authorList>
            <person name="Urmite Genomes U."/>
        </authorList>
    </citation>
    <scope>NUCLEOTIDE SEQUENCE</scope>
    <source>
        <strain evidence="2">DSM 44626</strain>
    </source>
</reference>
<reference evidence="2" key="1">
    <citation type="journal article" date="2014" name="Genome Announc.">
        <title>Draft Genome Sequence of Mycobacterium triplex DSM 44626.</title>
        <authorList>
            <person name="Sassi M."/>
            <person name="Croce O."/>
            <person name="Robert C."/>
            <person name="Raoult D."/>
            <person name="Drancourt M."/>
        </authorList>
    </citation>
    <scope>NUCLEOTIDE SEQUENCE [LARGE SCALE GENOMIC DNA]</scope>
    <source>
        <strain evidence="2">DSM 44626</strain>
    </source>
</reference>
<reference evidence="3 4" key="3">
    <citation type="submission" date="2016-01" db="EMBL/GenBank/DDBJ databases">
        <title>The new phylogeny of the genus Mycobacterium.</title>
        <authorList>
            <person name="Tarcisio F."/>
            <person name="Conor M."/>
            <person name="Antonella G."/>
            <person name="Elisabetta G."/>
            <person name="Giulia F.S."/>
            <person name="Sara T."/>
            <person name="Anna F."/>
            <person name="Clotilde B."/>
            <person name="Roberto B."/>
            <person name="Veronica D.S."/>
            <person name="Fabio R."/>
            <person name="Monica P."/>
            <person name="Olivier J."/>
            <person name="Enrico T."/>
            <person name="Nicola S."/>
        </authorList>
    </citation>
    <scope>NUCLEOTIDE SEQUENCE [LARGE SCALE GENOMIC DNA]</scope>
    <source>
        <strain evidence="3 4">DSM 44626</strain>
    </source>
</reference>
<dbReference type="Proteomes" id="UP000028880">
    <property type="component" value="Unassembled WGS sequence"/>
</dbReference>
<protein>
    <submittedName>
        <fullName evidence="2">Putative 6-phosphofructokinase</fullName>
    </submittedName>
</protein>
<dbReference type="EMBL" id="LQPY01000037">
    <property type="protein sequence ID" value="ORW99930.1"/>
    <property type="molecule type" value="Genomic_DNA"/>
</dbReference>
<dbReference type="AlphaFoldDB" id="A0A024K389"/>
<dbReference type="GO" id="GO:0016301">
    <property type="term" value="F:kinase activity"/>
    <property type="evidence" value="ECO:0007669"/>
    <property type="project" value="UniProtKB-KW"/>
</dbReference>
<dbReference type="STRING" id="47839.BN973_04647"/>
<proteinExistence type="predicted"/>
<dbReference type="HOGENOM" id="CLU_857437_0_0_11"/>
<sequence length="336" mass="36951">MTPPARVRAHEFADSDDFAHPPQDVAGWSESLLVQAFCPRSNVGFYAHTNRTAWDTALWSEVVAVYLPGDRFAVAKGFGYGPSEHQVGGSLSFEAPRPFEENVTRYRGAAQLIDGRILRDGPAPSGMHVGLDVELKQSALGAPFGVGDVRPGNFGHTHYEQHFSCTGQITLDGERIEMEGTGMRDHTWGPRDLSVMGNHFWIHGEFPDGRWLSTMYIARRGGGDALLNFHVIGDAAGMTHASLVSHDALIDAESQVFDPWRIELQAGGEIHQIRGEIVAPMPFSFVGPVEMTLGTDRTPQASHVVYESQARLSWNGQTGYGLCERTVIRPRKESIK</sequence>
<evidence type="ECO:0000313" key="3">
    <source>
        <dbReference type="EMBL" id="ORW99930.1"/>
    </source>
</evidence>
<dbReference type="RefSeq" id="WP_036470994.1">
    <property type="nucleotide sequence ID" value="NZ_HG964446.1"/>
</dbReference>
<dbReference type="EMBL" id="HG964446">
    <property type="protein sequence ID" value="CDO90254.1"/>
    <property type="molecule type" value="Genomic_DNA"/>
</dbReference>
<name>A0A024K389_9MYCO</name>
<dbReference type="SUPFAM" id="SSF159245">
    <property type="entry name" value="AttH-like"/>
    <property type="match status" value="1"/>
</dbReference>
<evidence type="ECO:0000313" key="4">
    <source>
        <dbReference type="Proteomes" id="UP000193710"/>
    </source>
</evidence>
<keyword evidence="2" id="KW-0418">Kinase</keyword>